<organism evidence="2 3">
    <name type="scientific">Mucor plumbeus</name>
    <dbReference type="NCBI Taxonomy" id="97098"/>
    <lineage>
        <taxon>Eukaryota</taxon>
        <taxon>Fungi</taxon>
        <taxon>Fungi incertae sedis</taxon>
        <taxon>Mucoromycota</taxon>
        <taxon>Mucoromycotina</taxon>
        <taxon>Mucoromycetes</taxon>
        <taxon>Mucorales</taxon>
        <taxon>Mucorineae</taxon>
        <taxon>Mucoraceae</taxon>
        <taxon>Mucor</taxon>
    </lineage>
</organism>
<dbReference type="AlphaFoldDB" id="A0A8H7V221"/>
<accession>A0A8H7V221</accession>
<dbReference type="Proteomes" id="UP000650833">
    <property type="component" value="Unassembled WGS sequence"/>
</dbReference>
<comment type="caution">
    <text evidence="2">The sequence shown here is derived from an EMBL/GenBank/DDBJ whole genome shotgun (WGS) entry which is preliminary data.</text>
</comment>
<evidence type="ECO:0000313" key="2">
    <source>
        <dbReference type="EMBL" id="KAG2202597.1"/>
    </source>
</evidence>
<feature type="signal peptide" evidence="1">
    <location>
        <begin position="1"/>
        <end position="19"/>
    </location>
</feature>
<evidence type="ECO:0000256" key="1">
    <source>
        <dbReference type="SAM" id="SignalP"/>
    </source>
</evidence>
<gene>
    <name evidence="2" type="ORF">INT46_011670</name>
</gene>
<sequence>MKLIYICLSLLFISTSVHATTSQIKDVNNTMTNSTSVIDSLLKYNTTLLDTVKAFEGIFFGDFNADLGTQQFNKSMAVQGNFKSDSFNVNTNSTAIICSSNTTTLSDFGLVVGGSLNAINTTVNGAVFYASGGNITNGCISNATVDFASLQREALNISQFFAQQKPNMVIRDGGFLSDGQFLGSSNQDYYVYTFNKCTVDTCVMPDYLYSSPEQIFYGGNWTGPYNIDYPKDKPIIFNVPVLSNTIFNMSTANPAAGLEDADILYNVYPVQSTGVYDANGHIIWLCNSTQFINGFMLAPSAYVIENNKGGFTDNLIAARYLSVLDLNTMINGSSTYPDVVNANHTTTGNITNINGTSADITVLNPQSAI</sequence>
<proteinExistence type="predicted"/>
<reference evidence="2" key="1">
    <citation type="submission" date="2020-12" db="EMBL/GenBank/DDBJ databases">
        <title>Metabolic potential, ecology and presence of endohyphal bacteria is reflected in genomic diversity of Mucoromycotina.</title>
        <authorList>
            <person name="Muszewska A."/>
            <person name="Okrasinska A."/>
            <person name="Steczkiewicz K."/>
            <person name="Drgas O."/>
            <person name="Orlowska M."/>
            <person name="Perlinska-Lenart U."/>
            <person name="Aleksandrzak-Piekarczyk T."/>
            <person name="Szatraj K."/>
            <person name="Zielenkiewicz U."/>
            <person name="Pilsyk S."/>
            <person name="Malc E."/>
            <person name="Mieczkowski P."/>
            <person name="Kruszewska J.S."/>
            <person name="Biernat P."/>
            <person name="Pawlowska J."/>
        </authorList>
    </citation>
    <scope>NUCLEOTIDE SEQUENCE</scope>
    <source>
        <strain evidence="2">CBS 226.32</strain>
    </source>
</reference>
<keyword evidence="1" id="KW-0732">Signal</keyword>
<dbReference type="EMBL" id="JAEPRC010000255">
    <property type="protein sequence ID" value="KAG2202597.1"/>
    <property type="molecule type" value="Genomic_DNA"/>
</dbReference>
<protein>
    <submittedName>
        <fullName evidence="2">Uncharacterized protein</fullName>
    </submittedName>
</protein>
<dbReference type="OrthoDB" id="2279095at2759"/>
<feature type="chain" id="PRO_5034766102" evidence="1">
    <location>
        <begin position="20"/>
        <end position="369"/>
    </location>
</feature>
<name>A0A8H7V221_9FUNG</name>
<keyword evidence="3" id="KW-1185">Reference proteome</keyword>
<evidence type="ECO:0000313" key="3">
    <source>
        <dbReference type="Proteomes" id="UP000650833"/>
    </source>
</evidence>